<evidence type="ECO:0000313" key="2">
    <source>
        <dbReference type="Proteomes" id="UP000436047"/>
    </source>
</evidence>
<comment type="caution">
    <text evidence="1">The sequence shown here is derived from an EMBL/GenBank/DDBJ whole genome shotgun (WGS) entry which is preliminary data.</text>
</comment>
<dbReference type="EMBL" id="VUMI01000065">
    <property type="protein sequence ID" value="MSS91415.1"/>
    <property type="molecule type" value="Genomic_DNA"/>
</dbReference>
<accession>A0A6N7WNP9</accession>
<proteinExistence type="predicted"/>
<reference evidence="1 2" key="1">
    <citation type="submission" date="2019-08" db="EMBL/GenBank/DDBJ databases">
        <title>In-depth cultivation of the pig gut microbiome towards novel bacterial diversity and tailored functional studies.</title>
        <authorList>
            <person name="Wylensek D."/>
            <person name="Hitch T.C.A."/>
            <person name="Clavel T."/>
        </authorList>
    </citation>
    <scope>NUCLEOTIDE SEQUENCE [LARGE SCALE GENOMIC DNA]</scope>
    <source>
        <strain evidence="1 2">WCA-389-WT-23B</strain>
    </source>
</reference>
<dbReference type="Proteomes" id="UP000436047">
    <property type="component" value="Unassembled WGS sequence"/>
</dbReference>
<evidence type="ECO:0000313" key="1">
    <source>
        <dbReference type="EMBL" id="MSS91415.1"/>
    </source>
</evidence>
<dbReference type="AlphaFoldDB" id="A0A6N7WNP9"/>
<keyword evidence="2" id="KW-1185">Reference proteome</keyword>
<protein>
    <submittedName>
        <fullName evidence="1">Uncharacterized protein</fullName>
    </submittedName>
</protein>
<dbReference type="RefSeq" id="WP_154467858.1">
    <property type="nucleotide sequence ID" value="NZ_VUMI01000065.1"/>
</dbReference>
<dbReference type="GeneID" id="86056322"/>
<gene>
    <name evidence="1" type="ORF">FYJ45_25250</name>
</gene>
<name>A0A6N7WNP9_9FIRM</name>
<organism evidence="1 2">
    <name type="scientific">Eisenbergiella porci</name>
    <dbReference type="NCBI Taxonomy" id="2652274"/>
    <lineage>
        <taxon>Bacteria</taxon>
        <taxon>Bacillati</taxon>
        <taxon>Bacillota</taxon>
        <taxon>Clostridia</taxon>
        <taxon>Lachnospirales</taxon>
        <taxon>Lachnospiraceae</taxon>
        <taxon>Eisenbergiella</taxon>
    </lineage>
</organism>
<sequence length="64" mass="7547">MRYRIERTKGQYCHFANSRKELLDYLKHASAGTVTDIRKIYKSGVTDSVMEIYLPYIKTTEPMK</sequence>